<reference evidence="2" key="2">
    <citation type="submission" date="2015-01" db="EMBL/GenBank/DDBJ databases">
        <title>Evolutionary Origins and Diversification of the Mycorrhizal Mutualists.</title>
        <authorList>
            <consortium name="DOE Joint Genome Institute"/>
            <consortium name="Mycorrhizal Genomics Consortium"/>
            <person name="Kohler A."/>
            <person name="Kuo A."/>
            <person name="Nagy L.G."/>
            <person name="Floudas D."/>
            <person name="Copeland A."/>
            <person name="Barry K.W."/>
            <person name="Cichocki N."/>
            <person name="Veneault-Fourrey C."/>
            <person name="LaButti K."/>
            <person name="Lindquist E.A."/>
            <person name="Lipzen A."/>
            <person name="Lundell T."/>
            <person name="Morin E."/>
            <person name="Murat C."/>
            <person name="Riley R."/>
            <person name="Ohm R."/>
            <person name="Sun H."/>
            <person name="Tunlid A."/>
            <person name="Henrissat B."/>
            <person name="Grigoriev I.V."/>
            <person name="Hibbett D.S."/>
            <person name="Martin F."/>
        </authorList>
    </citation>
    <scope>NUCLEOTIDE SEQUENCE [LARGE SCALE GENOMIC DNA]</scope>
    <source>
        <strain evidence="2">Foug A</strain>
    </source>
</reference>
<protein>
    <submittedName>
        <fullName evidence="1">Uncharacterized protein</fullName>
    </submittedName>
</protein>
<gene>
    <name evidence="1" type="ORF">SCLCIDRAFT_1213241</name>
</gene>
<dbReference type="EMBL" id="KN822028">
    <property type="protein sequence ID" value="KIM64404.1"/>
    <property type="molecule type" value="Genomic_DNA"/>
</dbReference>
<dbReference type="AlphaFoldDB" id="A0A0C3E7J2"/>
<accession>A0A0C3E7J2</accession>
<reference evidence="1 2" key="1">
    <citation type="submission" date="2014-04" db="EMBL/GenBank/DDBJ databases">
        <authorList>
            <consortium name="DOE Joint Genome Institute"/>
            <person name="Kuo A."/>
            <person name="Kohler A."/>
            <person name="Nagy L.G."/>
            <person name="Floudas D."/>
            <person name="Copeland A."/>
            <person name="Barry K.W."/>
            <person name="Cichocki N."/>
            <person name="Veneault-Fourrey C."/>
            <person name="LaButti K."/>
            <person name="Lindquist E.A."/>
            <person name="Lipzen A."/>
            <person name="Lundell T."/>
            <person name="Morin E."/>
            <person name="Murat C."/>
            <person name="Sun H."/>
            <person name="Tunlid A."/>
            <person name="Henrissat B."/>
            <person name="Grigoriev I.V."/>
            <person name="Hibbett D.S."/>
            <person name="Martin F."/>
            <person name="Nordberg H.P."/>
            <person name="Cantor M.N."/>
            <person name="Hua S.X."/>
        </authorList>
    </citation>
    <scope>NUCLEOTIDE SEQUENCE [LARGE SCALE GENOMIC DNA]</scope>
    <source>
        <strain evidence="1 2">Foug A</strain>
    </source>
</reference>
<sequence>MNKRGAWNGRVWPYGRALNVLSSGFEGTRRSRVRTTRSSAAISPISLKIRELFLIID</sequence>
<proteinExistence type="predicted"/>
<evidence type="ECO:0000313" key="2">
    <source>
        <dbReference type="Proteomes" id="UP000053989"/>
    </source>
</evidence>
<name>A0A0C3E7J2_9AGAM</name>
<organism evidence="1 2">
    <name type="scientific">Scleroderma citrinum Foug A</name>
    <dbReference type="NCBI Taxonomy" id="1036808"/>
    <lineage>
        <taxon>Eukaryota</taxon>
        <taxon>Fungi</taxon>
        <taxon>Dikarya</taxon>
        <taxon>Basidiomycota</taxon>
        <taxon>Agaricomycotina</taxon>
        <taxon>Agaricomycetes</taxon>
        <taxon>Agaricomycetidae</taxon>
        <taxon>Boletales</taxon>
        <taxon>Sclerodermatineae</taxon>
        <taxon>Sclerodermataceae</taxon>
        <taxon>Scleroderma</taxon>
    </lineage>
</organism>
<dbReference type="HOGENOM" id="CLU_2997781_0_0_1"/>
<dbReference type="Proteomes" id="UP000053989">
    <property type="component" value="Unassembled WGS sequence"/>
</dbReference>
<evidence type="ECO:0000313" key="1">
    <source>
        <dbReference type="EMBL" id="KIM64404.1"/>
    </source>
</evidence>
<keyword evidence="2" id="KW-1185">Reference proteome</keyword>
<dbReference type="InParanoid" id="A0A0C3E7J2"/>